<keyword evidence="5" id="KW-1185">Reference proteome</keyword>
<dbReference type="RefSeq" id="WP_256407621.1">
    <property type="nucleotide sequence ID" value="NZ_JANHDN010000001.1"/>
</dbReference>
<dbReference type="Gene3D" id="3.90.850.10">
    <property type="entry name" value="Fumarylacetoacetase-like, C-terminal domain"/>
    <property type="match status" value="1"/>
</dbReference>
<dbReference type="GO" id="GO:0044281">
    <property type="term" value="P:small molecule metabolic process"/>
    <property type="evidence" value="ECO:0007669"/>
    <property type="project" value="UniProtKB-ARBA"/>
</dbReference>
<proteinExistence type="inferred from homology"/>
<dbReference type="GO" id="GO:0016787">
    <property type="term" value="F:hydrolase activity"/>
    <property type="evidence" value="ECO:0007669"/>
    <property type="project" value="UniProtKB-KW"/>
</dbReference>
<dbReference type="Pfam" id="PF01557">
    <property type="entry name" value="FAA_hydrolase"/>
    <property type="match status" value="1"/>
</dbReference>
<dbReference type="GO" id="GO:0046872">
    <property type="term" value="F:metal ion binding"/>
    <property type="evidence" value="ECO:0007669"/>
    <property type="project" value="UniProtKB-KW"/>
</dbReference>
<evidence type="ECO:0000313" key="5">
    <source>
        <dbReference type="Proteomes" id="UP001596545"/>
    </source>
</evidence>
<comment type="similarity">
    <text evidence="1">Belongs to the FAH family.</text>
</comment>
<accession>A0ABD6AI24</accession>
<dbReference type="InterPro" id="IPR011234">
    <property type="entry name" value="Fumarylacetoacetase-like_C"/>
</dbReference>
<dbReference type="InterPro" id="IPR036663">
    <property type="entry name" value="Fumarylacetoacetase_C_sf"/>
</dbReference>
<keyword evidence="4" id="KW-0378">Hydrolase</keyword>
<evidence type="ECO:0000256" key="2">
    <source>
        <dbReference type="ARBA" id="ARBA00022723"/>
    </source>
</evidence>
<dbReference type="PANTHER" id="PTHR42796">
    <property type="entry name" value="FUMARYLACETOACETATE HYDROLASE DOMAIN-CONTAINING PROTEIN 2A-RELATED"/>
    <property type="match status" value="1"/>
</dbReference>
<keyword evidence="2" id="KW-0479">Metal-binding</keyword>
<dbReference type="SUPFAM" id="SSF56529">
    <property type="entry name" value="FAH"/>
    <property type="match status" value="1"/>
</dbReference>
<evidence type="ECO:0000256" key="1">
    <source>
        <dbReference type="ARBA" id="ARBA00010211"/>
    </source>
</evidence>
<sequence length="288" mass="31228">MRYYRTVGADGPRLVARMDADAYDLTAARPSVTAFEDLAYVASVSNQTIDEVAVDLLGEAETVSIPDETSVGIPTLVDEVWAAGVTYEISEQAREAESGMPEIYLDVYGAERPEVFFKATWDRVVASGDSVGVRGDSDWNVPEPELGIVLYEGEIVGYTIGNDVSSRSIEGQNPLYLPQAKVYDRCCALGPCVATPESVEDPHDLMMTMTVERDGGTIYEGETSTSEMVRTCEELVSYLNRHNSVPESAVLLTGTSLVPEEGFSLTPADEVHIDIDNIGHLANDVTTV</sequence>
<evidence type="ECO:0000313" key="4">
    <source>
        <dbReference type="EMBL" id="MFC7323705.1"/>
    </source>
</evidence>
<evidence type="ECO:0000259" key="3">
    <source>
        <dbReference type="Pfam" id="PF01557"/>
    </source>
</evidence>
<dbReference type="AlphaFoldDB" id="A0ABD6AI24"/>
<name>A0ABD6AI24_9EURY</name>
<feature type="domain" description="Fumarylacetoacetase-like C-terminal" evidence="3">
    <location>
        <begin position="91"/>
        <end position="285"/>
    </location>
</feature>
<dbReference type="PANTHER" id="PTHR42796:SF7">
    <property type="entry name" value="2-DEHYDRO-3-DEOXY-D-ARABINONATE DEHYDRATASE"/>
    <property type="match status" value="1"/>
</dbReference>
<reference evidence="4 5" key="1">
    <citation type="journal article" date="2019" name="Int. J. Syst. Evol. Microbiol.">
        <title>The Global Catalogue of Microorganisms (GCM) 10K type strain sequencing project: providing services to taxonomists for standard genome sequencing and annotation.</title>
        <authorList>
            <consortium name="The Broad Institute Genomics Platform"/>
            <consortium name="The Broad Institute Genome Sequencing Center for Infectious Disease"/>
            <person name="Wu L."/>
            <person name="Ma J."/>
        </authorList>
    </citation>
    <scope>NUCLEOTIDE SEQUENCE [LARGE SCALE GENOMIC DNA]</scope>
    <source>
        <strain evidence="4 5">CGMCC 1.12554</strain>
    </source>
</reference>
<dbReference type="Proteomes" id="UP001596545">
    <property type="component" value="Unassembled WGS sequence"/>
</dbReference>
<organism evidence="4 5">
    <name type="scientific">Halorubrum rutilum</name>
    <dbReference type="NCBI Taxonomy" id="1364933"/>
    <lineage>
        <taxon>Archaea</taxon>
        <taxon>Methanobacteriati</taxon>
        <taxon>Methanobacteriota</taxon>
        <taxon>Stenosarchaea group</taxon>
        <taxon>Halobacteria</taxon>
        <taxon>Halobacteriales</taxon>
        <taxon>Haloferacaceae</taxon>
        <taxon>Halorubrum</taxon>
    </lineage>
</organism>
<dbReference type="InterPro" id="IPR051121">
    <property type="entry name" value="FAH"/>
</dbReference>
<protein>
    <submittedName>
        <fullName evidence="4">Fumarylacetoacetate hydrolase family protein</fullName>
    </submittedName>
</protein>
<dbReference type="EMBL" id="JBHTBL010000002">
    <property type="protein sequence ID" value="MFC7323705.1"/>
    <property type="molecule type" value="Genomic_DNA"/>
</dbReference>
<comment type="caution">
    <text evidence="4">The sequence shown here is derived from an EMBL/GenBank/DDBJ whole genome shotgun (WGS) entry which is preliminary data.</text>
</comment>
<gene>
    <name evidence="4" type="ORF">ACFQMF_03810</name>
</gene>